<keyword evidence="4" id="KW-1185">Reference proteome</keyword>
<keyword evidence="2" id="KW-0812">Transmembrane</keyword>
<organism evidence="3 4">
    <name type="scientific">Streptosporangium longisporum</name>
    <dbReference type="NCBI Taxonomy" id="46187"/>
    <lineage>
        <taxon>Bacteria</taxon>
        <taxon>Bacillati</taxon>
        <taxon>Actinomycetota</taxon>
        <taxon>Actinomycetes</taxon>
        <taxon>Streptosporangiales</taxon>
        <taxon>Streptosporangiaceae</taxon>
        <taxon>Streptosporangium</taxon>
    </lineage>
</organism>
<keyword evidence="2" id="KW-0472">Membrane</keyword>
<feature type="transmembrane region" description="Helical" evidence="2">
    <location>
        <begin position="33"/>
        <end position="56"/>
    </location>
</feature>
<evidence type="ECO:0008006" key="5">
    <source>
        <dbReference type="Google" id="ProtNLM"/>
    </source>
</evidence>
<feature type="transmembrane region" description="Helical" evidence="2">
    <location>
        <begin position="124"/>
        <end position="147"/>
    </location>
</feature>
<comment type="caution">
    <text evidence="3">The sequence shown here is derived from an EMBL/GenBank/DDBJ whole genome shotgun (WGS) entry which is preliminary data.</text>
</comment>
<feature type="compositionally biased region" description="Low complexity" evidence="1">
    <location>
        <begin position="277"/>
        <end position="291"/>
    </location>
</feature>
<reference evidence="3 4" key="1">
    <citation type="journal article" date="2019" name="Int. J. Syst. Evol. Microbiol.">
        <title>The Global Catalogue of Microorganisms (GCM) 10K type strain sequencing project: providing services to taxonomists for standard genome sequencing and annotation.</title>
        <authorList>
            <consortium name="The Broad Institute Genomics Platform"/>
            <consortium name="The Broad Institute Genome Sequencing Center for Infectious Disease"/>
            <person name="Wu L."/>
            <person name="Ma J."/>
        </authorList>
    </citation>
    <scope>NUCLEOTIDE SEQUENCE [LARGE SCALE GENOMIC DNA]</scope>
    <source>
        <strain evidence="3 4">JCM 3106</strain>
    </source>
</reference>
<dbReference type="Proteomes" id="UP001499930">
    <property type="component" value="Unassembled WGS sequence"/>
</dbReference>
<accession>A0ABN3Y4V6</accession>
<evidence type="ECO:0000256" key="1">
    <source>
        <dbReference type="SAM" id="MobiDB-lite"/>
    </source>
</evidence>
<feature type="region of interest" description="Disordered" evidence="1">
    <location>
        <begin position="276"/>
        <end position="329"/>
    </location>
</feature>
<proteinExistence type="predicted"/>
<keyword evidence="2" id="KW-1133">Transmembrane helix</keyword>
<protein>
    <recommendedName>
        <fullName evidence="5">Integral membrane protein</fullName>
    </recommendedName>
</protein>
<feature type="compositionally biased region" description="Gly residues" evidence="1">
    <location>
        <begin position="292"/>
        <end position="305"/>
    </location>
</feature>
<gene>
    <name evidence="3" type="ORF">GCM10017559_48460</name>
</gene>
<sequence>MLRIARAAMFAVLPAELLLVVLLVAGVSLPVPLLVGAEVAVAAVLVLEATVAYRLFRAGRRAGADRRKALRATVEGLVPSPVRRIVGFELKGAVSLVLWAARRRDGVPPGAVAVPYSGGQSWTLLLLVFAMAVETAVVDLVLLSTGVPTAPRLAVLVIDLSGIVYALAFAAACVTRPHVVTPAELRLRYGAYLDLRVPRVLISSVRVSPCYNESGMVTVQDGRLGLAVGSQTNVVVELSEPVTVVRPLGGLAEATVIRLFTDTPGVLVSALRSGEHAAAPATPTTPTTPGIDGSGGAITGTGTGRTSGTATGRAAGRPPLSGRPPAGGP</sequence>
<evidence type="ECO:0000313" key="4">
    <source>
        <dbReference type="Proteomes" id="UP001499930"/>
    </source>
</evidence>
<evidence type="ECO:0000256" key="2">
    <source>
        <dbReference type="SAM" id="Phobius"/>
    </source>
</evidence>
<dbReference type="EMBL" id="BAAAWD010000014">
    <property type="protein sequence ID" value="GAA3018704.1"/>
    <property type="molecule type" value="Genomic_DNA"/>
</dbReference>
<feature type="compositionally biased region" description="Low complexity" evidence="1">
    <location>
        <begin position="306"/>
        <end position="316"/>
    </location>
</feature>
<evidence type="ECO:0000313" key="3">
    <source>
        <dbReference type="EMBL" id="GAA3018704.1"/>
    </source>
</evidence>
<name>A0ABN3Y4V6_9ACTN</name>
<feature type="transmembrane region" description="Helical" evidence="2">
    <location>
        <begin position="7"/>
        <end position="27"/>
    </location>
</feature>
<feature type="transmembrane region" description="Helical" evidence="2">
    <location>
        <begin position="153"/>
        <end position="174"/>
    </location>
</feature>